<dbReference type="AlphaFoldDB" id="A0A855WV08"/>
<dbReference type="PROSITE" id="PS51554">
    <property type="entry name" value="PFL"/>
    <property type="match status" value="1"/>
</dbReference>
<dbReference type="GO" id="GO:0005829">
    <property type="term" value="C:cytosol"/>
    <property type="evidence" value="ECO:0007669"/>
    <property type="project" value="TreeGrafter"/>
</dbReference>
<dbReference type="PANTHER" id="PTHR43641">
    <property type="entry name" value="FORMATE ACETYLTRANSFERASE 3-RELATED"/>
    <property type="match status" value="1"/>
</dbReference>
<dbReference type="SUPFAM" id="SSF51998">
    <property type="entry name" value="PFL-like glycyl radical enzymes"/>
    <property type="match status" value="1"/>
</dbReference>
<dbReference type="Pfam" id="PF02901">
    <property type="entry name" value="PFL-like"/>
    <property type="match status" value="1"/>
</dbReference>
<dbReference type="InterPro" id="IPR004184">
    <property type="entry name" value="PFL_dom"/>
</dbReference>
<feature type="domain" description="PFL" evidence="1">
    <location>
        <begin position="3"/>
        <end position="461"/>
    </location>
</feature>
<dbReference type="GO" id="GO:0016740">
    <property type="term" value="F:transferase activity"/>
    <property type="evidence" value="ECO:0007669"/>
    <property type="project" value="UniProtKB-KW"/>
</dbReference>
<dbReference type="Proteomes" id="UP000250918">
    <property type="component" value="Unassembled WGS sequence"/>
</dbReference>
<protein>
    <submittedName>
        <fullName evidence="2">Formate C-acetyltransferase/glycerol dehydratase family glycyl radical enzyme</fullName>
    </submittedName>
</protein>
<evidence type="ECO:0000313" key="2">
    <source>
        <dbReference type="EMBL" id="PWB67827.1"/>
    </source>
</evidence>
<reference evidence="2 3" key="1">
    <citation type="journal article" date="2018" name="ISME J.">
        <title>A methanotrophic archaeon couples anaerobic oxidation of methane to Fe(III) reduction.</title>
        <authorList>
            <person name="Cai C."/>
            <person name="Leu A.O."/>
            <person name="Xie G.J."/>
            <person name="Guo J."/>
            <person name="Feng Y."/>
            <person name="Zhao J.X."/>
            <person name="Tyson G.W."/>
            <person name="Yuan Z."/>
            <person name="Hu S."/>
        </authorList>
    </citation>
    <scope>NUCLEOTIDE SEQUENCE [LARGE SCALE GENOMIC DNA]</scope>
    <source>
        <strain evidence="2">FeB_12</strain>
    </source>
</reference>
<dbReference type="PANTHER" id="PTHR43641:SF2">
    <property type="entry name" value="DEHYDRATASE YBIW-RELATED"/>
    <property type="match status" value="1"/>
</dbReference>
<comment type="caution">
    <text evidence="2">The sequence shown here is derived from an EMBL/GenBank/DDBJ whole genome shotgun (WGS) entry which is preliminary data.</text>
</comment>
<dbReference type="Gene3D" id="3.20.70.20">
    <property type="match status" value="1"/>
</dbReference>
<accession>A0A855WV08</accession>
<organism evidence="2 3">
    <name type="scientific">candidate division GN15 bacterium</name>
    <dbReference type="NCBI Taxonomy" id="2072418"/>
    <lineage>
        <taxon>Bacteria</taxon>
        <taxon>candidate division GN15</taxon>
    </lineage>
</organism>
<evidence type="ECO:0000313" key="3">
    <source>
        <dbReference type="Proteomes" id="UP000250918"/>
    </source>
</evidence>
<evidence type="ECO:0000259" key="1">
    <source>
        <dbReference type="PROSITE" id="PS51554"/>
    </source>
</evidence>
<dbReference type="EMBL" id="PQAP01000230">
    <property type="protein sequence ID" value="PWB67827.1"/>
    <property type="molecule type" value="Genomic_DNA"/>
</dbReference>
<proteinExistence type="predicted"/>
<gene>
    <name evidence="2" type="ORF">C3F09_12770</name>
</gene>
<feature type="non-terminal residue" evidence="2">
    <location>
        <position position="461"/>
    </location>
</feature>
<name>A0A855WV08_9BACT</name>
<dbReference type="InterPro" id="IPR051215">
    <property type="entry name" value="GRE"/>
</dbReference>
<sequence>MNDRIRKLREQSLTAVPTISLERAQLLTEFYKSGAAEREPVPVARAMAFKYLLEHETICINEGELIVGERGPSPKAAPTYPEICTHSMQDFDILHNREKVSFKVDETARQIQHNTVMPFWSGRSMRDRIFREVDREWIDAYQAGIFTEFQEQRAPGHTVNGNKIYRHGFRDFKRQIQQSIERLDFYADPEAFSKREQLRAMSIAADAIIALAERYAEKLTELAATESDPVRQAELRQMVAICRHVPANAPRNLWEALQCYWFVHLGVITELNTWDSFNPGRLDQHLLPFYRADIANGTLDQARATELLQAFWVKFNNQPAPPKVGVTAQESNTYTDFCLINLGGVTEAGEDAANELTFLLLDVIEEMRLLQPSSMVQVSKKSPERLLHRALKIIRTGYGQPSLFNTDAIVAELLRQGKSVVDARNGGASGCVESGAFGKEAYILTGYFNLVKVLEITLNNG</sequence>
<keyword evidence="2" id="KW-0808">Transferase</keyword>